<reference evidence="1" key="1">
    <citation type="journal article" date="2021" name="Proc. Natl. Acad. Sci. U.S.A.">
        <title>A Catalog of Tens of Thousands of Viruses from Human Metagenomes Reveals Hidden Associations with Chronic Diseases.</title>
        <authorList>
            <person name="Tisza M.J."/>
            <person name="Buck C.B."/>
        </authorList>
    </citation>
    <scope>NUCLEOTIDE SEQUENCE</scope>
    <source>
        <strain evidence="1">CtLq07</strain>
    </source>
</reference>
<dbReference type="EMBL" id="BK032789">
    <property type="protein sequence ID" value="DAF60488.1"/>
    <property type="molecule type" value="Genomic_DNA"/>
</dbReference>
<protein>
    <submittedName>
        <fullName evidence="1">Uncharacterized protein</fullName>
    </submittedName>
</protein>
<name>A0A8S5TBH6_9CAUD</name>
<sequence length="138" mass="16176">MAFDLDEDELKATRKINKADRNEIEVGEYVRTNNKGIKRIDRIDNNKTVNKYLYFTGIEDFEGKEYKIIKTTEIVKHSKQLIDLIEIGDYVNGEKIVEISAYKDWIDIHSEVLFERDIQTILTKESYMANCYKVGGEE</sequence>
<organism evidence="1">
    <name type="scientific">Myoviridae sp. ctLq07</name>
    <dbReference type="NCBI Taxonomy" id="2827681"/>
    <lineage>
        <taxon>Viruses</taxon>
        <taxon>Duplodnaviria</taxon>
        <taxon>Heunggongvirae</taxon>
        <taxon>Uroviricota</taxon>
        <taxon>Caudoviricetes</taxon>
    </lineage>
</organism>
<evidence type="ECO:0000313" key="1">
    <source>
        <dbReference type="EMBL" id="DAF60488.1"/>
    </source>
</evidence>
<accession>A0A8S5TBH6</accession>
<proteinExistence type="predicted"/>